<dbReference type="EMBL" id="LN890555">
    <property type="protein sequence ID" value="CUS24581.1"/>
    <property type="molecule type" value="Genomic_DNA"/>
</dbReference>
<reference evidence="2" key="1">
    <citation type="submission" date="2015-10" db="EMBL/GenBank/DDBJ databases">
        <authorList>
            <person name="Devillers H."/>
        </authorList>
    </citation>
    <scope>NUCLEOTIDE SEQUENCE [LARGE SCALE GENOMIC DNA]</scope>
</reference>
<keyword evidence="2" id="KW-1185">Reference proteome</keyword>
<dbReference type="AlphaFoldDB" id="A0A0P1KWZ2"/>
<name>A0A0P1KWZ2_9SACH</name>
<accession>A0A0P1KWZ2</accession>
<evidence type="ECO:0000313" key="1">
    <source>
        <dbReference type="EMBL" id="CUS24581.1"/>
    </source>
</evidence>
<proteinExistence type="predicted"/>
<sequence>MNSTTEQSQIIIPIGYGYYLTVTSNTSVMEGWCCGFTAKNGVDDREQTLQLGFSTISCSANTNLSITQNTTMIDGYLCGMGFMNISDVEQTSNTKKNAAASLAPRWVQLFVFLSVFLHLFA</sequence>
<dbReference type="Proteomes" id="UP000236544">
    <property type="component" value="Unassembled WGS sequence"/>
</dbReference>
<evidence type="ECO:0000313" key="2">
    <source>
        <dbReference type="Proteomes" id="UP000236544"/>
    </source>
</evidence>
<dbReference type="OrthoDB" id="10325852at2759"/>
<protein>
    <submittedName>
        <fullName evidence="1">LAQU0S17e02234g1_1</fullName>
    </submittedName>
</protein>
<organism evidence="1 2">
    <name type="scientific">Lachancea quebecensis</name>
    <dbReference type="NCBI Taxonomy" id="1654605"/>
    <lineage>
        <taxon>Eukaryota</taxon>
        <taxon>Fungi</taxon>
        <taxon>Dikarya</taxon>
        <taxon>Ascomycota</taxon>
        <taxon>Saccharomycotina</taxon>
        <taxon>Saccharomycetes</taxon>
        <taxon>Saccharomycetales</taxon>
        <taxon>Saccharomycetaceae</taxon>
        <taxon>Lachancea</taxon>
    </lineage>
</organism>
<gene>
    <name evidence="1" type="ORF">LAQU0_S17e02234g</name>
</gene>